<organism evidence="2 3">
    <name type="scientific">Ideonella lacteola</name>
    <dbReference type="NCBI Taxonomy" id="2984193"/>
    <lineage>
        <taxon>Bacteria</taxon>
        <taxon>Pseudomonadati</taxon>
        <taxon>Pseudomonadota</taxon>
        <taxon>Betaproteobacteria</taxon>
        <taxon>Burkholderiales</taxon>
        <taxon>Sphaerotilaceae</taxon>
        <taxon>Ideonella</taxon>
    </lineage>
</organism>
<feature type="transmembrane region" description="Helical" evidence="1">
    <location>
        <begin position="65"/>
        <end position="90"/>
    </location>
</feature>
<feature type="transmembrane region" description="Helical" evidence="1">
    <location>
        <begin position="12"/>
        <end position="30"/>
    </location>
</feature>
<dbReference type="NCBIfam" id="TIGR03055">
    <property type="entry name" value="photo_alph_chp2"/>
    <property type="match status" value="1"/>
</dbReference>
<dbReference type="InterPro" id="IPR017496">
    <property type="entry name" value="Photo_alph_chp2"/>
</dbReference>
<reference evidence="2 3" key="1">
    <citation type="submission" date="2024-04" db="EMBL/GenBank/DDBJ databases">
        <title>Novel species of the genus Ideonella isolated from streams.</title>
        <authorList>
            <person name="Lu H."/>
        </authorList>
    </citation>
    <scope>NUCLEOTIDE SEQUENCE [LARGE SCALE GENOMIC DNA]</scope>
    <source>
        <strain evidence="2 3">DXS29W</strain>
    </source>
</reference>
<feature type="transmembrane region" description="Helical" evidence="1">
    <location>
        <begin position="42"/>
        <end position="59"/>
    </location>
</feature>
<feature type="transmembrane region" description="Helical" evidence="1">
    <location>
        <begin position="187"/>
        <end position="206"/>
    </location>
</feature>
<keyword evidence="3" id="KW-1185">Reference proteome</keyword>
<keyword evidence="1" id="KW-0472">Membrane</keyword>
<comment type="caution">
    <text evidence="2">The sequence shown here is derived from an EMBL/GenBank/DDBJ whole genome shotgun (WGS) entry which is preliminary data.</text>
</comment>
<gene>
    <name evidence="2" type="primary">puhE</name>
    <name evidence="2" type="ORF">AACH06_10685</name>
</gene>
<accession>A0ABU9BMV9</accession>
<dbReference type="Proteomes" id="UP001371218">
    <property type="component" value="Unassembled WGS sequence"/>
</dbReference>
<dbReference type="RefSeq" id="WP_341425660.1">
    <property type="nucleotide sequence ID" value="NZ_JBBUTG010000005.1"/>
</dbReference>
<feature type="transmembrane region" description="Helical" evidence="1">
    <location>
        <begin position="212"/>
        <end position="234"/>
    </location>
</feature>
<proteinExistence type="predicted"/>
<dbReference type="Pfam" id="PF12291">
    <property type="entry name" value="DUF3623"/>
    <property type="match status" value="1"/>
</dbReference>
<protein>
    <submittedName>
        <fullName evidence="2">Photosynthetic complex assembly protein PuhE</fullName>
    </submittedName>
</protein>
<keyword evidence="1" id="KW-1133">Transmembrane helix</keyword>
<sequence length="257" mass="28337">MQDAVWHQAAPVVYTLFAWWFSTGVILYLVGMPRATHKWTMTAATLMLIASLAAVALTAGDTGHAAVYVAFTAALGVWAWQEVAFLLGYVTGARRQPCPEQAQGWQRARLALQTVLHHEIALLILGGLLAVLTWRQPNQAALATYAILWVMRQSAKLNLFLGVRNLNERFLPSHLAYLASYFRRRPMNALFPLSVLVSSVAAVWWWRAALGGGLTAAAEAAAVLSATLLTLGLLEHWFMVLPLPSHALWNWGLRSRA</sequence>
<dbReference type="EMBL" id="JBBUTG010000005">
    <property type="protein sequence ID" value="MEK8031283.1"/>
    <property type="molecule type" value="Genomic_DNA"/>
</dbReference>
<evidence type="ECO:0000256" key="1">
    <source>
        <dbReference type="SAM" id="Phobius"/>
    </source>
</evidence>
<evidence type="ECO:0000313" key="2">
    <source>
        <dbReference type="EMBL" id="MEK8031283.1"/>
    </source>
</evidence>
<name>A0ABU9BMV9_9BURK</name>
<evidence type="ECO:0000313" key="3">
    <source>
        <dbReference type="Proteomes" id="UP001371218"/>
    </source>
</evidence>
<keyword evidence="1" id="KW-0812">Transmembrane</keyword>